<feature type="chain" id="PRO_5045692484" evidence="1">
    <location>
        <begin position="32"/>
        <end position="934"/>
    </location>
</feature>
<sequence length="934" mass="92649">MSRKNVLPRQRAIAAALAGALAGVVPLVAKADCGVNGTISSNTTEIGWSSGNCTIATNVVISNFNTATALLATGSSLGTLTNNGTIAGITYGLVNSGTISVLNNNSGGQMIGGSAGIRNTGSVSTFSNNGLIATTGIAGTIASGIQNAGSIGTLTNTATGTITGAGRGIFNSGTIGIVNNMGLLAGSGTVSGSIFGIDNSGGSIGTILNSGTIKGSTYTGTIVGYGVLGENSGTIGTLNNSGTITNELGVLIRSGATLGTLTNTGAIVGTFSGVVAQTGTIGVIDNTGLISGATSQTVTGFPSSPYTGIFALAGASIGSVTNSGTIAGLFNAIKVDSTSTIGQIVNSGLIAGNITNAGTHDLSISGGSGAVFGTLTGISGGIGSSAAGTITNTSSNVVFGSGNLLLNDQVNVGSHAVNNIGATLQVNNPIAITGNYTQGASATLLVGVADGAVAGGSPGSDSGYGRLVVSGTANIASGSAVTLQKLNAYGFAAGQRFVVIDAAGTGTNYNEGTLRYSIAGTTGLVATGAAVANGEKSDLVLTLANATTSTPTSPAPTGATAPNAVSALTGLANYTGISPALLNLYNASLALDAGGSTQALNAAGKQLSPTSQTSSSRAAAAPTYDVLDIISSHANGLRLAQNRGSGISTGDASPSWGVWGQAFGGHASQDERDAVDGYSANYGGLLFGVDRSVTETWRVGGAFSYSNAAVNNTGDTAGNNTRINSYGLLGYASYVANRWYANLSVGAIQQRYDTNRLVAFPGFSGDAHGSFNGQQYVARGEVGYPLALGVATVTPLASLTYSYLHQSAYTESGGNGAALSVDSSHLSSVTTDIGAKIEREVPTSFGVLVPDLTVAWRHEYDNTRALTNATFAADPSGQTSFTVLGTSPMTNSAILTAGVTLLNQKNLSLTARYDVQIGQGYLSQAGSVRLRQLF</sequence>
<dbReference type="InterPro" id="IPR036709">
    <property type="entry name" value="Autotransporte_beta_dom_sf"/>
</dbReference>
<feature type="signal peptide" evidence="1">
    <location>
        <begin position="1"/>
        <end position="31"/>
    </location>
</feature>
<keyword evidence="1" id="KW-0732">Signal</keyword>
<dbReference type="InterPro" id="IPR006315">
    <property type="entry name" value="OM_autotransptr_brl_dom"/>
</dbReference>
<organism evidence="3 4">
    <name type="scientific">Paraburkholderia denitrificans</name>
    <dbReference type="NCBI Taxonomy" id="694025"/>
    <lineage>
        <taxon>Bacteria</taxon>
        <taxon>Pseudomonadati</taxon>
        <taxon>Pseudomonadota</taxon>
        <taxon>Betaproteobacteria</taxon>
        <taxon>Burkholderiales</taxon>
        <taxon>Burkholderiaceae</taxon>
        <taxon>Paraburkholderia</taxon>
    </lineage>
</organism>
<evidence type="ECO:0000256" key="1">
    <source>
        <dbReference type="SAM" id="SignalP"/>
    </source>
</evidence>
<dbReference type="Pfam" id="PF03797">
    <property type="entry name" value="Autotransporter"/>
    <property type="match status" value="1"/>
</dbReference>
<dbReference type="Gene3D" id="2.40.128.130">
    <property type="entry name" value="Autotransporter beta-domain"/>
    <property type="match status" value="1"/>
</dbReference>
<evidence type="ECO:0000259" key="2">
    <source>
        <dbReference type="PROSITE" id="PS51208"/>
    </source>
</evidence>
<dbReference type="RefSeq" id="WP_377715076.1">
    <property type="nucleotide sequence ID" value="NZ_JBHSMP010000038.1"/>
</dbReference>
<dbReference type="SMART" id="SM00869">
    <property type="entry name" value="Autotransporter"/>
    <property type="match status" value="1"/>
</dbReference>
<accession>A0ABW0JFE8</accession>
<keyword evidence="4" id="KW-1185">Reference proteome</keyword>
<evidence type="ECO:0000313" key="4">
    <source>
        <dbReference type="Proteomes" id="UP001596103"/>
    </source>
</evidence>
<feature type="domain" description="Autotransporter" evidence="2">
    <location>
        <begin position="651"/>
        <end position="934"/>
    </location>
</feature>
<reference evidence="4" key="1">
    <citation type="journal article" date="2019" name="Int. J. Syst. Evol. Microbiol.">
        <title>The Global Catalogue of Microorganisms (GCM) 10K type strain sequencing project: providing services to taxonomists for standard genome sequencing and annotation.</title>
        <authorList>
            <consortium name="The Broad Institute Genomics Platform"/>
            <consortium name="The Broad Institute Genome Sequencing Center for Infectious Disease"/>
            <person name="Wu L."/>
            <person name="Ma J."/>
        </authorList>
    </citation>
    <scope>NUCLEOTIDE SEQUENCE [LARGE SCALE GENOMIC DNA]</scope>
    <source>
        <strain evidence="4">CCUG 56042</strain>
    </source>
</reference>
<comment type="caution">
    <text evidence="3">The sequence shown here is derived from an EMBL/GenBank/DDBJ whole genome shotgun (WGS) entry which is preliminary data.</text>
</comment>
<dbReference type="EMBL" id="JBHSMP010000038">
    <property type="protein sequence ID" value="MFC5431665.1"/>
    <property type="molecule type" value="Genomic_DNA"/>
</dbReference>
<proteinExistence type="predicted"/>
<dbReference type="SUPFAM" id="SSF103515">
    <property type="entry name" value="Autotransporter"/>
    <property type="match status" value="1"/>
</dbReference>
<dbReference type="NCBIfam" id="TIGR01414">
    <property type="entry name" value="autotrans_barl"/>
    <property type="match status" value="1"/>
</dbReference>
<name>A0ABW0JFE8_9BURK</name>
<dbReference type="Proteomes" id="UP001596103">
    <property type="component" value="Unassembled WGS sequence"/>
</dbReference>
<protein>
    <submittedName>
        <fullName evidence="3">Autotransporter domain-containing protein</fullName>
    </submittedName>
</protein>
<dbReference type="InterPro" id="IPR005546">
    <property type="entry name" value="Autotransporte_beta"/>
</dbReference>
<evidence type="ECO:0000313" key="3">
    <source>
        <dbReference type="EMBL" id="MFC5431665.1"/>
    </source>
</evidence>
<gene>
    <name evidence="3" type="ORF">ACFPTO_23120</name>
</gene>
<dbReference type="PROSITE" id="PS51208">
    <property type="entry name" value="AUTOTRANSPORTER"/>
    <property type="match status" value="1"/>
</dbReference>